<dbReference type="GO" id="GO:0005737">
    <property type="term" value="C:cytoplasm"/>
    <property type="evidence" value="ECO:0007669"/>
    <property type="project" value="TreeGrafter"/>
</dbReference>
<evidence type="ECO:0000256" key="1">
    <source>
        <dbReference type="ARBA" id="ARBA00023002"/>
    </source>
</evidence>
<dbReference type="PANTHER" id="PTHR48083:SF19">
    <property type="entry name" value="FLAVIN-DEPENDENT MONOOXYGENASE, OXYGENASE SUBUNIT HSAA"/>
    <property type="match status" value="1"/>
</dbReference>
<dbReference type="PIRSF" id="PIRSF016578">
    <property type="entry name" value="HsaA"/>
    <property type="match status" value="1"/>
</dbReference>
<dbReference type="GO" id="GO:0016712">
    <property type="term" value="F:oxidoreductase activity, acting on paired donors, with incorporation or reduction of molecular oxygen, reduced flavin or flavoprotein as one donor, and incorporation of one atom of oxygen"/>
    <property type="evidence" value="ECO:0007669"/>
    <property type="project" value="TreeGrafter"/>
</dbReference>
<dbReference type="GO" id="GO:0003995">
    <property type="term" value="F:acyl-CoA dehydrogenase activity"/>
    <property type="evidence" value="ECO:0007669"/>
    <property type="project" value="TreeGrafter"/>
</dbReference>
<dbReference type="Gene3D" id="1.10.540.10">
    <property type="entry name" value="Acyl-CoA dehydrogenase/oxidase, N-terminal domain"/>
    <property type="match status" value="1"/>
</dbReference>
<feature type="domain" description="Acyl-CoA dehydrogenase C-terminal" evidence="2">
    <location>
        <begin position="234"/>
        <end position="366"/>
    </location>
</feature>
<dbReference type="SUPFAM" id="SSF56645">
    <property type="entry name" value="Acyl-CoA dehydrogenase NM domain-like"/>
    <property type="match status" value="1"/>
</dbReference>
<dbReference type="Gene3D" id="1.20.140.10">
    <property type="entry name" value="Butyryl-CoA Dehydrogenase, subunit A, domain 3"/>
    <property type="match status" value="1"/>
</dbReference>
<organism evidence="3">
    <name type="scientific">marine metagenome</name>
    <dbReference type="NCBI Taxonomy" id="408172"/>
    <lineage>
        <taxon>unclassified sequences</taxon>
        <taxon>metagenomes</taxon>
        <taxon>ecological metagenomes</taxon>
    </lineage>
</organism>
<dbReference type="AlphaFoldDB" id="A0A381T5V3"/>
<proteinExistence type="predicted"/>
<sequence length="387" mass="42679">MQEEELVERIRVLLPSITEHAAQAEQERKPVDSVMKSLEDAGVYKFFVPKRYGGYEFGLETFMDIGVMLGESCLSTAWVTTFCMEHNWLLSLYNREAQDDIFGKQPYIIAPGALAPKGTATPVDGGYRISGRWEWATGVMHADWVMVGALTPTEDPKKPDLCMYLIPRDEVNVIDTWHVAGMVGTGSNDIEVEDVFVPGHRKQSIVDMRDGSSPGALFHDSPIYKMPMMPVLGLTAAAPAVGGARQAVALFRERLQERSVYGTADKQSQRAMAQARLGHAQVAVETAEVALKNIARTVVHWGESGKPCPEIERAHLRLKIAHVVREARDVVRDVVEASGSHAHFLTSPLQRTLRDMHTLSAHTVFDLDVGGELYGRLLLGLPANAPV</sequence>
<dbReference type="Pfam" id="PF08028">
    <property type="entry name" value="Acyl-CoA_dh_2"/>
    <property type="match status" value="1"/>
</dbReference>
<dbReference type="InterPro" id="IPR009100">
    <property type="entry name" value="AcylCoA_DH/oxidase_NM_dom_sf"/>
</dbReference>
<dbReference type="PANTHER" id="PTHR48083">
    <property type="entry name" value="MEDIUM-CHAIN SPECIFIC ACYL-COA DEHYDROGENASE, MITOCHONDRIAL-RELATED"/>
    <property type="match status" value="1"/>
</dbReference>
<evidence type="ECO:0000313" key="3">
    <source>
        <dbReference type="EMBL" id="SVA10057.1"/>
    </source>
</evidence>
<protein>
    <recommendedName>
        <fullName evidence="2">Acyl-CoA dehydrogenase C-terminal domain-containing protein</fullName>
    </recommendedName>
</protein>
<dbReference type="InterPro" id="IPR050741">
    <property type="entry name" value="Acyl-CoA_dehydrogenase"/>
</dbReference>
<dbReference type="InterPro" id="IPR036250">
    <property type="entry name" value="AcylCo_DH-like_C"/>
</dbReference>
<dbReference type="InterPro" id="IPR013107">
    <property type="entry name" value="Acyl-CoA_DH_C"/>
</dbReference>
<dbReference type="InterPro" id="IPR037069">
    <property type="entry name" value="AcylCoA_DH/ox_N_sf"/>
</dbReference>
<gene>
    <name evidence="3" type="ORF">METZ01_LOCUS62911</name>
</gene>
<dbReference type="EMBL" id="UINC01003885">
    <property type="protein sequence ID" value="SVA10057.1"/>
    <property type="molecule type" value="Genomic_DNA"/>
</dbReference>
<reference evidence="3" key="1">
    <citation type="submission" date="2018-05" db="EMBL/GenBank/DDBJ databases">
        <authorList>
            <person name="Lanie J.A."/>
            <person name="Ng W.-L."/>
            <person name="Kazmierczak K.M."/>
            <person name="Andrzejewski T.M."/>
            <person name="Davidsen T.M."/>
            <person name="Wayne K.J."/>
            <person name="Tettelin H."/>
            <person name="Glass J.I."/>
            <person name="Rusch D."/>
            <person name="Podicherti R."/>
            <person name="Tsui H.-C.T."/>
            <person name="Winkler M.E."/>
        </authorList>
    </citation>
    <scope>NUCLEOTIDE SEQUENCE</scope>
</reference>
<name>A0A381T5V3_9ZZZZ</name>
<dbReference type="Gene3D" id="2.40.110.10">
    <property type="entry name" value="Butyryl-CoA Dehydrogenase, subunit A, domain 2"/>
    <property type="match status" value="1"/>
</dbReference>
<dbReference type="GO" id="GO:0050660">
    <property type="term" value="F:flavin adenine dinucleotide binding"/>
    <property type="evidence" value="ECO:0007669"/>
    <property type="project" value="InterPro"/>
</dbReference>
<keyword evidence="1" id="KW-0560">Oxidoreductase</keyword>
<dbReference type="GO" id="GO:0033539">
    <property type="term" value="P:fatty acid beta-oxidation using acyl-CoA dehydrogenase"/>
    <property type="evidence" value="ECO:0007669"/>
    <property type="project" value="TreeGrafter"/>
</dbReference>
<evidence type="ECO:0000259" key="2">
    <source>
        <dbReference type="Pfam" id="PF08028"/>
    </source>
</evidence>
<dbReference type="SUPFAM" id="SSF47203">
    <property type="entry name" value="Acyl-CoA dehydrogenase C-terminal domain-like"/>
    <property type="match status" value="1"/>
</dbReference>
<dbReference type="InterPro" id="IPR046373">
    <property type="entry name" value="Acyl-CoA_Oxase/DH_mid-dom_sf"/>
</dbReference>
<accession>A0A381T5V3</accession>